<proteinExistence type="predicted"/>
<evidence type="ECO:0000256" key="1">
    <source>
        <dbReference type="SAM" id="Coils"/>
    </source>
</evidence>
<organism evidence="2">
    <name type="scientific">Myoviridae sp. ctu2j3</name>
    <dbReference type="NCBI Taxonomy" id="2825197"/>
    <lineage>
        <taxon>Viruses</taxon>
        <taxon>Duplodnaviria</taxon>
        <taxon>Heunggongvirae</taxon>
        <taxon>Uroviricota</taxon>
        <taxon>Caudoviricetes</taxon>
    </lineage>
</organism>
<dbReference type="EMBL" id="BK016090">
    <property type="protein sequence ID" value="DAF94355.1"/>
    <property type="molecule type" value="Genomic_DNA"/>
</dbReference>
<sequence>MHYKTNRQNHDFQIAFFLVGSCQTADAAYGLLHDLRQDREAALASARASEKRILAKVMRAEAALQNADNEADRLDAEAELDEIAAMREINESNVRAAEDEVAFIHECIKRIEPYRKYKDMDDRQAFEAAQQEEWKLTLMRRAENYLLSQGSIPHDHFETMRLHPEFSTVILPHVNRVHQLSTSKEASDRQALVELLASGPSDVRKVISEVQQLRLESK</sequence>
<feature type="coiled-coil region" evidence="1">
    <location>
        <begin position="50"/>
        <end position="84"/>
    </location>
</feature>
<reference evidence="2" key="1">
    <citation type="journal article" date="2021" name="Proc. Natl. Acad. Sci. U.S.A.">
        <title>A Catalog of Tens of Thousands of Viruses from Human Metagenomes Reveals Hidden Associations with Chronic Diseases.</title>
        <authorList>
            <person name="Tisza M.J."/>
            <person name="Buck C.B."/>
        </authorList>
    </citation>
    <scope>NUCLEOTIDE SEQUENCE</scope>
    <source>
        <strain evidence="2">Ctu2j3</strain>
    </source>
</reference>
<evidence type="ECO:0000313" key="2">
    <source>
        <dbReference type="EMBL" id="DAF94355.1"/>
    </source>
</evidence>
<dbReference type="EMBL" id="BK016090">
    <property type="protein sequence ID" value="DAF94380.1"/>
    <property type="molecule type" value="Genomic_DNA"/>
</dbReference>
<protein>
    <submittedName>
        <fullName evidence="2">Uncharacterized protein</fullName>
    </submittedName>
</protein>
<name>A0A8S5UIU8_9CAUD</name>
<keyword evidence="1" id="KW-0175">Coiled coil</keyword>
<dbReference type="PROSITE" id="PS51257">
    <property type="entry name" value="PROKAR_LIPOPROTEIN"/>
    <property type="match status" value="1"/>
</dbReference>
<accession>A0A8S5UIU8</accession>